<dbReference type="AlphaFoldDB" id="A0A8X6W6F2"/>
<reference evidence="1" key="1">
    <citation type="submission" date="2020-08" db="EMBL/GenBank/DDBJ databases">
        <title>Multicomponent nature underlies the extraordinary mechanical properties of spider dragline silk.</title>
        <authorList>
            <person name="Kono N."/>
            <person name="Nakamura H."/>
            <person name="Mori M."/>
            <person name="Yoshida Y."/>
            <person name="Ohtoshi R."/>
            <person name="Malay A.D."/>
            <person name="Moran D.A.P."/>
            <person name="Tomita M."/>
            <person name="Numata K."/>
            <person name="Arakawa K."/>
        </authorList>
    </citation>
    <scope>NUCLEOTIDE SEQUENCE</scope>
</reference>
<name>A0A8X6W6F2_TRICX</name>
<keyword evidence="2" id="KW-1185">Reference proteome</keyword>
<gene>
    <name evidence="1" type="ORF">TNCV_4719351</name>
</gene>
<protein>
    <submittedName>
        <fullName evidence="1">Uncharacterized protein</fullName>
    </submittedName>
</protein>
<comment type="caution">
    <text evidence="1">The sequence shown here is derived from an EMBL/GenBank/DDBJ whole genome shotgun (WGS) entry which is preliminary data.</text>
</comment>
<organism evidence="1 2">
    <name type="scientific">Trichonephila clavipes</name>
    <name type="common">Golden silk orbweaver</name>
    <name type="synonym">Nephila clavipes</name>
    <dbReference type="NCBI Taxonomy" id="2585209"/>
    <lineage>
        <taxon>Eukaryota</taxon>
        <taxon>Metazoa</taxon>
        <taxon>Ecdysozoa</taxon>
        <taxon>Arthropoda</taxon>
        <taxon>Chelicerata</taxon>
        <taxon>Arachnida</taxon>
        <taxon>Araneae</taxon>
        <taxon>Araneomorphae</taxon>
        <taxon>Entelegynae</taxon>
        <taxon>Araneoidea</taxon>
        <taxon>Nephilidae</taxon>
        <taxon>Trichonephila</taxon>
    </lineage>
</organism>
<evidence type="ECO:0000313" key="2">
    <source>
        <dbReference type="Proteomes" id="UP000887159"/>
    </source>
</evidence>
<accession>A0A8X6W6F2</accession>
<proteinExistence type="predicted"/>
<dbReference type="Proteomes" id="UP000887159">
    <property type="component" value="Unassembled WGS sequence"/>
</dbReference>
<dbReference type="EMBL" id="BMAU01021387">
    <property type="protein sequence ID" value="GFY28799.1"/>
    <property type="molecule type" value="Genomic_DNA"/>
</dbReference>
<sequence>MVNQQYYTGVLRKFRGSVRKKRSATRREFAPRQRPSALSEKQFLSGKCAQTSTLLNISCAMQLVLVSKSEQMR</sequence>
<evidence type="ECO:0000313" key="1">
    <source>
        <dbReference type="EMBL" id="GFY28799.1"/>
    </source>
</evidence>